<gene>
    <name evidence="11" type="primary">gatC</name>
    <name evidence="11" type="ORF">AF333_01165</name>
    <name evidence="12" type="ORF">SAMN04487909_10546</name>
</gene>
<keyword evidence="13" id="KW-1185">Reference proteome</keyword>
<dbReference type="PROSITE" id="PS51104">
    <property type="entry name" value="PTS_EIIC_TYPE_2"/>
    <property type="match status" value="1"/>
</dbReference>
<dbReference type="PANTHER" id="PTHR37324">
    <property type="entry name" value="PTS SYSTEM GALACTITOL-SPECIFIC EIIC COMPONENT"/>
    <property type="match status" value="1"/>
</dbReference>
<evidence type="ECO:0000256" key="4">
    <source>
        <dbReference type="ARBA" id="ARBA00022597"/>
    </source>
</evidence>
<dbReference type="Proteomes" id="UP000037269">
    <property type="component" value="Unassembled WGS sequence"/>
</dbReference>
<accession>A0A0D1XEJ2</accession>
<feature type="transmembrane region" description="Helical" evidence="9">
    <location>
        <begin position="354"/>
        <end position="377"/>
    </location>
</feature>
<sequence>MGIIDWVIKLGPSVMMPIIFFILAMLFRVGLGRAFKASMLVGIGFVGINVIISLLLESLGPAAEAMVKRFNLDLTVIDPGWPVAATIGWGTPIVPFVVFGTIILNIVLLVCKLTKTVNIDIFNFWTFMITGAVIYSFTDSIVISSIAALLHFLVVLFIADVTAPKIQKEFNLKGVSFPHGTTAVFVPVGIAVNWIIDRIPGLKNIKADPETVMKKFGILGEPLTLGTIFGILLGILAGFDLSAILTLGVTVAAVMVLLPKMVDVLVEGLTIIRDAAEVYLKKKFPDREFYIALDTAVLIAHPSVLATGLLMIPSALILAVILPGNKLLPFTDLASLVFLLPMAAPYLKQNMVRLYITGLLILTMVLYAGTSVAEYFTDAARIANVTLPENVSQSTQLANLVGGATTPLGWLLIKLASLFA</sequence>
<dbReference type="GO" id="GO:0009401">
    <property type="term" value="P:phosphoenolpyruvate-dependent sugar phosphotransferase system"/>
    <property type="evidence" value="ECO:0007669"/>
    <property type="project" value="UniProtKB-KW"/>
</dbReference>
<evidence type="ECO:0000313" key="12">
    <source>
        <dbReference type="EMBL" id="SDI54227.1"/>
    </source>
</evidence>
<dbReference type="EMBL" id="LGUG01000002">
    <property type="protein sequence ID" value="KON99365.1"/>
    <property type="molecule type" value="Genomic_DNA"/>
</dbReference>
<feature type="transmembrane region" description="Helical" evidence="9">
    <location>
        <begin position="83"/>
        <end position="110"/>
    </location>
</feature>
<evidence type="ECO:0000256" key="2">
    <source>
        <dbReference type="ARBA" id="ARBA00022448"/>
    </source>
</evidence>
<keyword evidence="7 9" id="KW-1133">Transmembrane helix</keyword>
<feature type="transmembrane region" description="Helical" evidence="9">
    <location>
        <begin position="289"/>
        <end position="321"/>
    </location>
</feature>
<reference evidence="11 13" key="1">
    <citation type="submission" date="2015-07" db="EMBL/GenBank/DDBJ databases">
        <title>Fjat-14205 dsm 2895.</title>
        <authorList>
            <person name="Liu B."/>
            <person name="Wang J."/>
            <person name="Zhu Y."/>
            <person name="Liu G."/>
            <person name="Chen Q."/>
            <person name="Chen Z."/>
            <person name="Lan J."/>
            <person name="Che J."/>
            <person name="Ge C."/>
            <person name="Shi H."/>
            <person name="Pan Z."/>
            <person name="Liu X."/>
        </authorList>
    </citation>
    <scope>NUCLEOTIDE SEQUENCE [LARGE SCALE GENOMIC DNA]</scope>
    <source>
        <strain evidence="11 13">DSM 2895</strain>
    </source>
</reference>
<dbReference type="GO" id="GO:0005886">
    <property type="term" value="C:plasma membrane"/>
    <property type="evidence" value="ECO:0007669"/>
    <property type="project" value="UniProtKB-SubCell"/>
</dbReference>
<evidence type="ECO:0000256" key="5">
    <source>
        <dbReference type="ARBA" id="ARBA00022683"/>
    </source>
</evidence>
<evidence type="ECO:0000256" key="7">
    <source>
        <dbReference type="ARBA" id="ARBA00022989"/>
    </source>
</evidence>
<keyword evidence="6 9" id="KW-0812">Transmembrane</keyword>
<dbReference type="GO" id="GO:0015577">
    <property type="term" value="F:galactitol transmembrane transporter activity"/>
    <property type="evidence" value="ECO:0007669"/>
    <property type="project" value="InterPro"/>
</dbReference>
<feature type="transmembrane region" description="Helical" evidence="9">
    <location>
        <begin position="327"/>
        <end position="347"/>
    </location>
</feature>
<evidence type="ECO:0000313" key="13">
    <source>
        <dbReference type="Proteomes" id="UP000037269"/>
    </source>
</evidence>
<dbReference type="AlphaFoldDB" id="A0A0D1XEJ2"/>
<dbReference type="PATRIC" id="fig|47500.8.peg.4280"/>
<dbReference type="InterPro" id="IPR013014">
    <property type="entry name" value="PTS_EIIC_2"/>
</dbReference>
<dbReference type="STRING" id="47500.AF333_01165"/>
<dbReference type="InterPro" id="IPR013853">
    <property type="entry name" value="EIIC-GAT"/>
</dbReference>
<protein>
    <submittedName>
        <fullName evidence="11">PTS system galactitol-specific transporter subunit IIC</fullName>
    </submittedName>
    <submittedName>
        <fullName evidence="12">PTS system, galactitol-specific IIC component</fullName>
    </submittedName>
</protein>
<evidence type="ECO:0000313" key="14">
    <source>
        <dbReference type="Proteomes" id="UP000182836"/>
    </source>
</evidence>
<comment type="subcellular location">
    <subcellularLocation>
        <location evidence="1">Cell membrane</location>
        <topology evidence="1">Multi-pass membrane protein</topology>
    </subcellularLocation>
</comment>
<evidence type="ECO:0000256" key="3">
    <source>
        <dbReference type="ARBA" id="ARBA00022475"/>
    </source>
</evidence>
<proteinExistence type="predicted"/>
<dbReference type="RefSeq" id="WP_043068678.1">
    <property type="nucleotide sequence ID" value="NZ_BJOA01000065.1"/>
</dbReference>
<dbReference type="PANTHER" id="PTHR37324:SF2">
    <property type="entry name" value="PTS SYSTEM GALACTITOL-SPECIFIC EIIC COMPONENT"/>
    <property type="match status" value="1"/>
</dbReference>
<dbReference type="EMBL" id="FNED01000005">
    <property type="protein sequence ID" value="SDI54227.1"/>
    <property type="molecule type" value="Genomic_DNA"/>
</dbReference>
<feature type="transmembrane region" description="Helical" evidence="9">
    <location>
        <begin position="6"/>
        <end position="27"/>
    </location>
</feature>
<keyword evidence="8 9" id="KW-0472">Membrane</keyword>
<evidence type="ECO:0000313" key="11">
    <source>
        <dbReference type="EMBL" id="KON99365.1"/>
    </source>
</evidence>
<dbReference type="InterPro" id="IPR004703">
    <property type="entry name" value="PTS_sugar-sp_permease"/>
</dbReference>
<organism evidence="11 13">
    <name type="scientific">Aneurinibacillus migulanus</name>
    <name type="common">Bacillus migulanus</name>
    <dbReference type="NCBI Taxonomy" id="47500"/>
    <lineage>
        <taxon>Bacteria</taxon>
        <taxon>Bacillati</taxon>
        <taxon>Bacillota</taxon>
        <taxon>Bacilli</taxon>
        <taxon>Bacillales</taxon>
        <taxon>Paenibacillaceae</taxon>
        <taxon>Aneurinibacillus group</taxon>
        <taxon>Aneurinibacillus</taxon>
    </lineage>
</organism>
<keyword evidence="2" id="KW-0813">Transport</keyword>
<feature type="transmembrane region" description="Helical" evidence="9">
    <location>
        <begin position="175"/>
        <end position="196"/>
    </location>
</feature>
<feature type="transmembrane region" description="Helical" evidence="9">
    <location>
        <begin position="397"/>
        <end position="419"/>
    </location>
</feature>
<feature type="transmembrane region" description="Helical" evidence="9">
    <location>
        <begin position="39"/>
        <end position="63"/>
    </location>
</feature>
<evidence type="ECO:0000256" key="8">
    <source>
        <dbReference type="ARBA" id="ARBA00023136"/>
    </source>
</evidence>
<evidence type="ECO:0000259" key="10">
    <source>
        <dbReference type="PROSITE" id="PS51104"/>
    </source>
</evidence>
<reference evidence="12 14" key="2">
    <citation type="submission" date="2016-10" db="EMBL/GenBank/DDBJ databases">
        <authorList>
            <person name="de Groot N.N."/>
        </authorList>
    </citation>
    <scope>NUCLEOTIDE SEQUENCE [LARGE SCALE GENOMIC DNA]</scope>
    <source>
        <strain evidence="12 14">DSM 2895</strain>
    </source>
</reference>
<keyword evidence="3" id="KW-1003">Cell membrane</keyword>
<keyword evidence="5" id="KW-0598">Phosphotransferase system</keyword>
<evidence type="ECO:0000256" key="1">
    <source>
        <dbReference type="ARBA" id="ARBA00004651"/>
    </source>
</evidence>
<name>A0A0D1XEJ2_ANEMI</name>
<dbReference type="Proteomes" id="UP000182836">
    <property type="component" value="Unassembled WGS sequence"/>
</dbReference>
<feature type="domain" description="PTS EIIC type-2" evidence="10">
    <location>
        <begin position="4"/>
        <end position="420"/>
    </location>
</feature>
<feature type="transmembrane region" description="Helical" evidence="9">
    <location>
        <begin position="228"/>
        <end position="258"/>
    </location>
</feature>
<evidence type="ECO:0000256" key="9">
    <source>
        <dbReference type="SAM" id="Phobius"/>
    </source>
</evidence>
<keyword evidence="4" id="KW-0762">Sugar transport</keyword>
<dbReference type="Pfam" id="PF03611">
    <property type="entry name" value="EIIC-GAT"/>
    <property type="match status" value="1"/>
</dbReference>
<evidence type="ECO:0000256" key="6">
    <source>
        <dbReference type="ARBA" id="ARBA00022692"/>
    </source>
</evidence>
<dbReference type="PIRSF" id="PIRSF006304">
    <property type="entry name" value="GatC"/>
    <property type="match status" value="1"/>
</dbReference>
<feature type="transmembrane region" description="Helical" evidence="9">
    <location>
        <begin position="117"/>
        <end position="135"/>
    </location>
</feature>
<dbReference type="OrthoDB" id="9787936at2"/>
<dbReference type="GeneID" id="42303826"/>